<keyword evidence="3" id="KW-0812">Transmembrane</keyword>
<proteinExistence type="inferred from homology"/>
<organism evidence="4 5">
    <name type="scientific">Orchesella dallaii</name>
    <dbReference type="NCBI Taxonomy" id="48710"/>
    <lineage>
        <taxon>Eukaryota</taxon>
        <taxon>Metazoa</taxon>
        <taxon>Ecdysozoa</taxon>
        <taxon>Arthropoda</taxon>
        <taxon>Hexapoda</taxon>
        <taxon>Collembola</taxon>
        <taxon>Entomobryomorpha</taxon>
        <taxon>Entomobryoidea</taxon>
        <taxon>Orchesellidae</taxon>
        <taxon>Orchesellinae</taxon>
        <taxon>Orchesella</taxon>
    </lineage>
</organism>
<evidence type="ECO:0000313" key="5">
    <source>
        <dbReference type="Proteomes" id="UP001642540"/>
    </source>
</evidence>
<gene>
    <name evidence="4" type="ORF">ODALV1_LOCUS10274</name>
</gene>
<keyword evidence="5" id="KW-1185">Reference proteome</keyword>
<protein>
    <recommendedName>
        <fullName evidence="6">17-beta-hydroxysteroid dehydrogenase 13</fullName>
    </recommendedName>
</protein>
<dbReference type="PANTHER" id="PTHR24322">
    <property type="entry name" value="PKSB"/>
    <property type="match status" value="1"/>
</dbReference>
<evidence type="ECO:0000256" key="2">
    <source>
        <dbReference type="ARBA" id="ARBA00023002"/>
    </source>
</evidence>
<keyword evidence="2" id="KW-0560">Oxidoreductase</keyword>
<evidence type="ECO:0008006" key="6">
    <source>
        <dbReference type="Google" id="ProtNLM"/>
    </source>
</evidence>
<dbReference type="PRINTS" id="PR00081">
    <property type="entry name" value="GDHRDH"/>
</dbReference>
<keyword evidence="3" id="KW-0472">Membrane</keyword>
<sequence length="341" mass="39052">MGHLVGYTFLFIQLCFDLWIYSIYTVYSLAENFYRFLFPVRRKSLDKEIILITGSATGIGRAICLQLAAKTKATLVLWDVRKEANDELAEILRQFGTQARSYHVDLCSRSQIESAAERVKGEVGNVSVVINNAGICNPVRFLDECQNPEAIERVFHVNVLSNFWILAQFLPQMVIHGHGHIATLSFLGSSSTLPFLASYNASKFAQHGLMATLQDEIMKDPWRPDIKFTTAFATFTDTTLTSGQKITYRYPFILSTLDTTYVAKRVIEAIQRNKECVYIPWYMEIYVLLQRMIPTRVRHVSSKLLFDLELTTRSLEFSRNHAPFGHNNKKFGRFNLPPVKE</sequence>
<evidence type="ECO:0000256" key="3">
    <source>
        <dbReference type="SAM" id="Phobius"/>
    </source>
</evidence>
<dbReference type="Pfam" id="PF00106">
    <property type="entry name" value="adh_short"/>
    <property type="match status" value="1"/>
</dbReference>
<feature type="transmembrane region" description="Helical" evidence="3">
    <location>
        <begin position="6"/>
        <end position="29"/>
    </location>
</feature>
<dbReference type="Proteomes" id="UP001642540">
    <property type="component" value="Unassembled WGS sequence"/>
</dbReference>
<dbReference type="InterPro" id="IPR002347">
    <property type="entry name" value="SDR_fam"/>
</dbReference>
<dbReference type="InterPro" id="IPR036291">
    <property type="entry name" value="NAD(P)-bd_dom_sf"/>
</dbReference>
<dbReference type="SUPFAM" id="SSF51735">
    <property type="entry name" value="NAD(P)-binding Rossmann-fold domains"/>
    <property type="match status" value="1"/>
</dbReference>
<evidence type="ECO:0000313" key="4">
    <source>
        <dbReference type="EMBL" id="CAL8099560.1"/>
    </source>
</evidence>
<dbReference type="EMBL" id="CAXLJM020000032">
    <property type="protein sequence ID" value="CAL8099560.1"/>
    <property type="molecule type" value="Genomic_DNA"/>
</dbReference>
<accession>A0ABP1QHM8</accession>
<comment type="similarity">
    <text evidence="1">Belongs to the short-chain dehydrogenases/reductases (SDR) family.</text>
</comment>
<name>A0ABP1QHM8_9HEXA</name>
<dbReference type="PANTHER" id="PTHR24322:SF736">
    <property type="entry name" value="RETINOL DEHYDROGENASE 10"/>
    <property type="match status" value="1"/>
</dbReference>
<dbReference type="Gene3D" id="3.40.50.720">
    <property type="entry name" value="NAD(P)-binding Rossmann-like Domain"/>
    <property type="match status" value="1"/>
</dbReference>
<keyword evidence="3" id="KW-1133">Transmembrane helix</keyword>
<evidence type="ECO:0000256" key="1">
    <source>
        <dbReference type="ARBA" id="ARBA00006484"/>
    </source>
</evidence>
<comment type="caution">
    <text evidence="4">The sequence shown here is derived from an EMBL/GenBank/DDBJ whole genome shotgun (WGS) entry which is preliminary data.</text>
</comment>
<reference evidence="4 5" key="1">
    <citation type="submission" date="2024-08" db="EMBL/GenBank/DDBJ databases">
        <authorList>
            <person name="Cucini C."/>
            <person name="Frati F."/>
        </authorList>
    </citation>
    <scope>NUCLEOTIDE SEQUENCE [LARGE SCALE GENOMIC DNA]</scope>
</reference>